<dbReference type="CDD" id="cd03801">
    <property type="entry name" value="GT4_PimA-like"/>
    <property type="match status" value="1"/>
</dbReference>
<keyword evidence="1 3" id="KW-0808">Transferase</keyword>
<protein>
    <submittedName>
        <fullName evidence="3">Glycosyltransferase</fullName>
    </submittedName>
</protein>
<evidence type="ECO:0000259" key="2">
    <source>
        <dbReference type="Pfam" id="PF13439"/>
    </source>
</evidence>
<dbReference type="AlphaFoldDB" id="A0A1B4XGG8"/>
<name>A0A1B4XGG8_9GAMM</name>
<reference evidence="3 4" key="1">
    <citation type="submission" date="2015-05" db="EMBL/GenBank/DDBJ databases">
        <title>Complete genome sequence of a sulfur-oxidizing gammaproteobacterium strain HA5.</title>
        <authorList>
            <person name="Miura A."/>
            <person name="Kojima H."/>
            <person name="Fukui M."/>
        </authorList>
    </citation>
    <scope>NUCLEOTIDE SEQUENCE [LARGE SCALE GENOMIC DNA]</scope>
    <source>
        <strain evidence="3 4">HA5</strain>
    </source>
</reference>
<accession>A0A1B4XGG8</accession>
<dbReference type="Pfam" id="PF13439">
    <property type="entry name" value="Glyco_transf_4"/>
    <property type="match status" value="1"/>
</dbReference>
<keyword evidence="4" id="KW-1185">Reference proteome</keyword>
<evidence type="ECO:0000313" key="3">
    <source>
        <dbReference type="EMBL" id="BAV33910.1"/>
    </source>
</evidence>
<dbReference type="GO" id="GO:0009103">
    <property type="term" value="P:lipopolysaccharide biosynthetic process"/>
    <property type="evidence" value="ECO:0007669"/>
    <property type="project" value="TreeGrafter"/>
</dbReference>
<dbReference type="EMBL" id="AP014879">
    <property type="protein sequence ID" value="BAV33910.1"/>
    <property type="molecule type" value="Genomic_DNA"/>
</dbReference>
<evidence type="ECO:0000256" key="1">
    <source>
        <dbReference type="ARBA" id="ARBA00022679"/>
    </source>
</evidence>
<organism evidence="3 4">
    <name type="scientific">Sulfuricaulis limicola</name>
    <dbReference type="NCBI Taxonomy" id="1620215"/>
    <lineage>
        <taxon>Bacteria</taxon>
        <taxon>Pseudomonadati</taxon>
        <taxon>Pseudomonadota</taxon>
        <taxon>Gammaproteobacteria</taxon>
        <taxon>Acidiferrobacterales</taxon>
        <taxon>Acidiferrobacteraceae</taxon>
        <taxon>Sulfuricaulis</taxon>
    </lineage>
</organism>
<dbReference type="KEGG" id="slim:SCL_1605"/>
<feature type="domain" description="Glycosyltransferase subfamily 4-like N-terminal" evidence="2">
    <location>
        <begin position="27"/>
        <end position="186"/>
    </location>
</feature>
<proteinExistence type="predicted"/>
<dbReference type="PANTHER" id="PTHR46401">
    <property type="entry name" value="GLYCOSYLTRANSFERASE WBBK-RELATED"/>
    <property type="match status" value="1"/>
</dbReference>
<dbReference type="Pfam" id="PF13692">
    <property type="entry name" value="Glyco_trans_1_4"/>
    <property type="match status" value="1"/>
</dbReference>
<evidence type="ECO:0000313" key="4">
    <source>
        <dbReference type="Proteomes" id="UP000243180"/>
    </source>
</evidence>
<dbReference type="PANTHER" id="PTHR46401:SF2">
    <property type="entry name" value="GLYCOSYLTRANSFERASE WBBK-RELATED"/>
    <property type="match status" value="1"/>
</dbReference>
<gene>
    <name evidence="3" type="ORF">SCL_1605</name>
</gene>
<dbReference type="SUPFAM" id="SSF53756">
    <property type="entry name" value="UDP-Glycosyltransferase/glycogen phosphorylase"/>
    <property type="match status" value="1"/>
</dbReference>
<dbReference type="Proteomes" id="UP000243180">
    <property type="component" value="Chromosome"/>
</dbReference>
<dbReference type="GO" id="GO:0016757">
    <property type="term" value="F:glycosyltransferase activity"/>
    <property type="evidence" value="ECO:0007669"/>
    <property type="project" value="UniProtKB-ARBA"/>
</dbReference>
<dbReference type="InParanoid" id="A0A1B4XGG8"/>
<sequence length="373" mass="42359">MQGKRVCFISPSAYPLLDPFAGGGWSGGAETQLITIGRALSSLGFDVHFVVDDYGQPESVKFGDVTAHRTTFRHMGGSKLYILSDWWRLFRLLRKIHADFYLIKVPPHLLSLLGLYCRSHGAKLIFIGQKDSDLDENRIRQRQGAPGWWLYRTGIGMTDFVVAQTESQCTGFRDKFGKEVLVIRNVLTLEEDNDISKDDYVLWVGNNNEDKQAHLVPELARALPHVRFRMIMAFGPSQKGDSFIRNQLDELPNLEYLGTVPFSEIADHYKRARLFISTSKCEGFPNTFLQSWQYRTPVISLMVDPDGVIERHDLGRVSGTFDNLVRHIRELHADPAQCEKLGGNARRYAYEHHSLESAVQKYCDLFAGLDATC</sequence>
<dbReference type="Gene3D" id="3.40.50.2000">
    <property type="entry name" value="Glycogen Phosphorylase B"/>
    <property type="match status" value="2"/>
</dbReference>
<dbReference type="InterPro" id="IPR028098">
    <property type="entry name" value="Glyco_trans_4-like_N"/>
</dbReference>